<accession>A0ABV7EVX4</accession>
<reference evidence="2" key="1">
    <citation type="journal article" date="2019" name="Int. J. Syst. Evol. Microbiol.">
        <title>The Global Catalogue of Microorganisms (GCM) 10K type strain sequencing project: providing services to taxonomists for standard genome sequencing and annotation.</title>
        <authorList>
            <consortium name="The Broad Institute Genomics Platform"/>
            <consortium name="The Broad Institute Genome Sequencing Center for Infectious Disease"/>
            <person name="Wu L."/>
            <person name="Ma J."/>
        </authorList>
    </citation>
    <scope>NUCLEOTIDE SEQUENCE [LARGE SCALE GENOMIC DNA]</scope>
    <source>
        <strain evidence="2">KCTC 42986</strain>
    </source>
</reference>
<proteinExistence type="predicted"/>
<sequence length="109" mass="11768">MTDLSAFDQYDKLADMLIEQATKEQIAECARLLALNLAHHQSLHGEIPLDETLAILDVTAPNAAQAKLLTDGMVNLIGTLGNVCSGLGEVKHWACCHATDKMHSILCGR</sequence>
<evidence type="ECO:0000313" key="2">
    <source>
        <dbReference type="Proteomes" id="UP001595530"/>
    </source>
</evidence>
<evidence type="ECO:0000313" key="1">
    <source>
        <dbReference type="EMBL" id="MFC3106864.1"/>
    </source>
</evidence>
<name>A0ABV7EVX4_9BURK</name>
<organism evidence="1 2">
    <name type="scientific">Undibacterium arcticum</name>
    <dbReference type="NCBI Taxonomy" id="1762892"/>
    <lineage>
        <taxon>Bacteria</taxon>
        <taxon>Pseudomonadati</taxon>
        <taxon>Pseudomonadota</taxon>
        <taxon>Betaproteobacteria</taxon>
        <taxon>Burkholderiales</taxon>
        <taxon>Oxalobacteraceae</taxon>
        <taxon>Undibacterium</taxon>
    </lineage>
</organism>
<comment type="caution">
    <text evidence="1">The sequence shown here is derived from an EMBL/GenBank/DDBJ whole genome shotgun (WGS) entry which is preliminary data.</text>
</comment>
<keyword evidence="2" id="KW-1185">Reference proteome</keyword>
<dbReference type="RefSeq" id="WP_390322618.1">
    <property type="nucleotide sequence ID" value="NZ_JBHRTP010000007.1"/>
</dbReference>
<dbReference type="EMBL" id="JBHRTP010000007">
    <property type="protein sequence ID" value="MFC3106864.1"/>
    <property type="molecule type" value="Genomic_DNA"/>
</dbReference>
<protein>
    <submittedName>
        <fullName evidence="1">Uncharacterized protein</fullName>
    </submittedName>
</protein>
<gene>
    <name evidence="1" type="ORF">ACFOFO_02630</name>
</gene>
<dbReference type="Proteomes" id="UP001595530">
    <property type="component" value="Unassembled WGS sequence"/>
</dbReference>